<keyword evidence="4" id="KW-0804">Transcription</keyword>
<evidence type="ECO:0000256" key="2">
    <source>
        <dbReference type="ARBA" id="ARBA00023015"/>
    </source>
</evidence>
<comment type="similarity">
    <text evidence="1">Belongs to the LysR transcriptional regulatory family.</text>
</comment>
<sequence>MTHRADLVPLRSFLTIYRTGGVAKAADALNLSQPAVSRHLKSIEETVGRPLFVRAGRGIAPTEAGHILAAEVAGHVDALENAVEVFRSGGDSDAGPVFVGGPGDILAGHVMPRLTPLLAMGMTVHCRIGLSPDLATALLRDELDVAVITKIEGAPTKQLFLRHAHDEEFVLVGRSGEKPYTPRSERRFVGYSQGMPMARRYFRSCWGIAPPQPSLTVADMRAVVVAVAAGAGLSVVPRYVAREGIDAGTLSVLHTPEEPVINPIYLAARRGKEHLPTVRAVFAQLTDAHENAVSAHNS</sequence>
<dbReference type="PROSITE" id="PS50931">
    <property type="entry name" value="HTH_LYSR"/>
    <property type="match status" value="1"/>
</dbReference>
<organism evidence="6 7">
    <name type="scientific">Streptomyces coffeae</name>
    <dbReference type="NCBI Taxonomy" id="621382"/>
    <lineage>
        <taxon>Bacteria</taxon>
        <taxon>Bacillati</taxon>
        <taxon>Actinomycetota</taxon>
        <taxon>Actinomycetes</taxon>
        <taxon>Kitasatosporales</taxon>
        <taxon>Streptomycetaceae</taxon>
        <taxon>Streptomyces</taxon>
    </lineage>
</organism>
<protein>
    <submittedName>
        <fullName evidence="6">LysR family transcriptional regulator</fullName>
    </submittedName>
</protein>
<dbReference type="Proteomes" id="UP000634229">
    <property type="component" value="Unassembled WGS sequence"/>
</dbReference>
<feature type="domain" description="HTH lysR-type" evidence="5">
    <location>
        <begin position="10"/>
        <end position="62"/>
    </location>
</feature>
<proteinExistence type="inferred from homology"/>
<dbReference type="PANTHER" id="PTHR30126">
    <property type="entry name" value="HTH-TYPE TRANSCRIPTIONAL REGULATOR"/>
    <property type="match status" value="1"/>
</dbReference>
<dbReference type="EMBL" id="JAERRF010000006">
    <property type="protein sequence ID" value="MBL1097398.1"/>
    <property type="molecule type" value="Genomic_DNA"/>
</dbReference>
<dbReference type="Pfam" id="PF03466">
    <property type="entry name" value="LysR_substrate"/>
    <property type="match status" value="1"/>
</dbReference>
<reference evidence="6 7" key="1">
    <citation type="submission" date="2021-01" db="EMBL/GenBank/DDBJ databases">
        <title>WGS of actinomycetes isolated from Thailand.</title>
        <authorList>
            <person name="Thawai C."/>
        </authorList>
    </citation>
    <scope>NUCLEOTIDE SEQUENCE [LARGE SCALE GENOMIC DNA]</scope>
    <source>
        <strain evidence="6 7">CA1R205</strain>
    </source>
</reference>
<dbReference type="InterPro" id="IPR036390">
    <property type="entry name" value="WH_DNA-bd_sf"/>
</dbReference>
<comment type="caution">
    <text evidence="6">The sequence shown here is derived from an EMBL/GenBank/DDBJ whole genome shotgun (WGS) entry which is preliminary data.</text>
</comment>
<dbReference type="InterPro" id="IPR036388">
    <property type="entry name" value="WH-like_DNA-bd_sf"/>
</dbReference>
<evidence type="ECO:0000259" key="5">
    <source>
        <dbReference type="PROSITE" id="PS50931"/>
    </source>
</evidence>
<dbReference type="PRINTS" id="PR00039">
    <property type="entry name" value="HTHLYSR"/>
</dbReference>
<keyword evidence="3" id="KW-0238">DNA-binding</keyword>
<evidence type="ECO:0000313" key="7">
    <source>
        <dbReference type="Proteomes" id="UP000634229"/>
    </source>
</evidence>
<dbReference type="InterPro" id="IPR005119">
    <property type="entry name" value="LysR_subst-bd"/>
</dbReference>
<dbReference type="RefSeq" id="WP_201874651.1">
    <property type="nucleotide sequence ID" value="NZ_JAERRF010000006.1"/>
</dbReference>
<dbReference type="Pfam" id="PF00126">
    <property type="entry name" value="HTH_1"/>
    <property type="match status" value="1"/>
</dbReference>
<keyword evidence="7" id="KW-1185">Reference proteome</keyword>
<dbReference type="Gene3D" id="1.10.10.10">
    <property type="entry name" value="Winged helix-like DNA-binding domain superfamily/Winged helix DNA-binding domain"/>
    <property type="match status" value="1"/>
</dbReference>
<dbReference type="SUPFAM" id="SSF53850">
    <property type="entry name" value="Periplasmic binding protein-like II"/>
    <property type="match status" value="1"/>
</dbReference>
<accession>A0ABS1NBG2</accession>
<gene>
    <name evidence="6" type="ORF">JK363_12065</name>
</gene>
<dbReference type="PANTHER" id="PTHR30126:SF39">
    <property type="entry name" value="HTH-TYPE TRANSCRIPTIONAL REGULATOR CYSL"/>
    <property type="match status" value="1"/>
</dbReference>
<name>A0ABS1NBG2_9ACTN</name>
<evidence type="ECO:0000256" key="1">
    <source>
        <dbReference type="ARBA" id="ARBA00009437"/>
    </source>
</evidence>
<evidence type="ECO:0000256" key="4">
    <source>
        <dbReference type="ARBA" id="ARBA00023163"/>
    </source>
</evidence>
<evidence type="ECO:0000256" key="3">
    <source>
        <dbReference type="ARBA" id="ARBA00023125"/>
    </source>
</evidence>
<keyword evidence="2" id="KW-0805">Transcription regulation</keyword>
<dbReference type="InterPro" id="IPR000847">
    <property type="entry name" value="LysR_HTH_N"/>
</dbReference>
<dbReference type="Gene3D" id="3.40.190.10">
    <property type="entry name" value="Periplasmic binding protein-like II"/>
    <property type="match status" value="2"/>
</dbReference>
<dbReference type="SUPFAM" id="SSF46785">
    <property type="entry name" value="Winged helix' DNA-binding domain"/>
    <property type="match status" value="1"/>
</dbReference>
<evidence type="ECO:0000313" key="6">
    <source>
        <dbReference type="EMBL" id="MBL1097398.1"/>
    </source>
</evidence>